<dbReference type="PANTHER" id="PTHR14856:SF9">
    <property type="entry name" value="PQ-LOOP REPEAT-CONTAINING PROTEIN 1"/>
    <property type="match status" value="1"/>
</dbReference>
<comment type="subcellular location">
    <subcellularLocation>
        <location evidence="1">Membrane</location>
        <topology evidence="1">Multi-pass membrane protein</topology>
    </subcellularLocation>
</comment>
<keyword evidence="10" id="KW-1185">Reference proteome</keyword>
<gene>
    <name evidence="9" type="ORF">TKK_000585</name>
</gene>
<dbReference type="SMART" id="SM00679">
    <property type="entry name" value="CTNS"/>
    <property type="match status" value="2"/>
</dbReference>
<dbReference type="Pfam" id="PF04193">
    <property type="entry name" value="PQ-loop"/>
    <property type="match status" value="2"/>
</dbReference>
<keyword evidence="2 8" id="KW-0812">Transmembrane</keyword>
<evidence type="ECO:0000256" key="6">
    <source>
        <dbReference type="ARBA" id="ARBA00040648"/>
    </source>
</evidence>
<evidence type="ECO:0000313" key="9">
    <source>
        <dbReference type="EMBL" id="KAL3407320.1"/>
    </source>
</evidence>
<evidence type="ECO:0000256" key="5">
    <source>
        <dbReference type="ARBA" id="ARBA00023136"/>
    </source>
</evidence>
<evidence type="ECO:0000256" key="7">
    <source>
        <dbReference type="ARBA" id="ARBA00043159"/>
    </source>
</evidence>
<dbReference type="FunFam" id="1.20.1280.290:FF:000008">
    <property type="entry name" value="PQ-loop repeat-containing protein 1"/>
    <property type="match status" value="1"/>
</dbReference>
<keyword evidence="3" id="KW-0677">Repeat</keyword>
<keyword evidence="5 8" id="KW-0472">Membrane</keyword>
<reference evidence="9 10" key="1">
    <citation type="journal article" date="2024" name="bioRxiv">
        <title>A reference genome for Trichogramma kaykai: A tiny desert-dwelling parasitoid wasp with competing sex-ratio distorters.</title>
        <authorList>
            <person name="Culotta J."/>
            <person name="Lindsey A.R."/>
        </authorList>
    </citation>
    <scope>NUCLEOTIDE SEQUENCE [LARGE SCALE GENOMIC DNA]</scope>
    <source>
        <strain evidence="9 10">KSX58</strain>
    </source>
</reference>
<dbReference type="FunFam" id="1.20.1280.290:FF:000005">
    <property type="entry name" value="PQ-loop repeat-containing protein 1"/>
    <property type="match status" value="1"/>
</dbReference>
<evidence type="ECO:0000313" key="10">
    <source>
        <dbReference type="Proteomes" id="UP001627154"/>
    </source>
</evidence>
<dbReference type="InterPro" id="IPR006603">
    <property type="entry name" value="PQ-loop_rpt"/>
</dbReference>
<dbReference type="Proteomes" id="UP001627154">
    <property type="component" value="Unassembled WGS sequence"/>
</dbReference>
<dbReference type="AlphaFoldDB" id="A0ABD2XQ26"/>
<dbReference type="InterPro" id="IPR052241">
    <property type="entry name" value="SLC66/Scramblase_ANY1"/>
</dbReference>
<feature type="transmembrane region" description="Helical" evidence="8">
    <location>
        <begin position="208"/>
        <end position="231"/>
    </location>
</feature>
<feature type="transmembrane region" description="Helical" evidence="8">
    <location>
        <begin position="74"/>
        <end position="95"/>
    </location>
</feature>
<feature type="transmembrane region" description="Helical" evidence="8">
    <location>
        <begin position="125"/>
        <end position="145"/>
    </location>
</feature>
<evidence type="ECO:0000256" key="2">
    <source>
        <dbReference type="ARBA" id="ARBA00022692"/>
    </source>
</evidence>
<feature type="transmembrane region" description="Helical" evidence="8">
    <location>
        <begin position="46"/>
        <end position="68"/>
    </location>
</feature>
<protein>
    <recommendedName>
        <fullName evidence="6">Solute carrier family 66 member 2</fullName>
    </recommendedName>
    <alternativeName>
        <fullName evidence="7">PQ-loop repeat-containing protein 1</fullName>
    </alternativeName>
</protein>
<evidence type="ECO:0000256" key="4">
    <source>
        <dbReference type="ARBA" id="ARBA00022989"/>
    </source>
</evidence>
<feature type="transmembrane region" description="Helical" evidence="8">
    <location>
        <begin position="151"/>
        <end position="171"/>
    </location>
</feature>
<keyword evidence="4 8" id="KW-1133">Transmembrane helix</keyword>
<name>A0ABD2XQ26_9HYME</name>
<accession>A0ABD2XQ26</accession>
<feature type="transmembrane region" description="Helical" evidence="8">
    <location>
        <begin position="13"/>
        <end position="34"/>
    </location>
</feature>
<evidence type="ECO:0000256" key="8">
    <source>
        <dbReference type="SAM" id="Phobius"/>
    </source>
</evidence>
<sequence length="245" mass="28408">MVKLWEGLTINDVAGAIASLTMIFGGIVPFIPQYQEIMRKQDCEGFSLYICLVLLIANTLRILFWFGRHFETPLLLQSILMIIAMLYMIKVCVSIQNEQQLIKMKERTFTDFETKYFWKWTDFQSYIDFVLIFGIVGAMMMYLFIDIPLFVESIGLLALLTEAMLALPQFLKNYRNKSTHGMSIAMVTMWTVGDSFKTGYFIQRRAPLQFSFCGMLQILIDLAILGQVHVYRNNTMSLHRPIRAD</sequence>
<organism evidence="9 10">
    <name type="scientific">Trichogramma kaykai</name>
    <dbReference type="NCBI Taxonomy" id="54128"/>
    <lineage>
        <taxon>Eukaryota</taxon>
        <taxon>Metazoa</taxon>
        <taxon>Ecdysozoa</taxon>
        <taxon>Arthropoda</taxon>
        <taxon>Hexapoda</taxon>
        <taxon>Insecta</taxon>
        <taxon>Pterygota</taxon>
        <taxon>Neoptera</taxon>
        <taxon>Endopterygota</taxon>
        <taxon>Hymenoptera</taxon>
        <taxon>Apocrita</taxon>
        <taxon>Proctotrupomorpha</taxon>
        <taxon>Chalcidoidea</taxon>
        <taxon>Trichogrammatidae</taxon>
        <taxon>Trichogramma</taxon>
    </lineage>
</organism>
<evidence type="ECO:0000256" key="3">
    <source>
        <dbReference type="ARBA" id="ARBA00022737"/>
    </source>
</evidence>
<evidence type="ECO:0000256" key="1">
    <source>
        <dbReference type="ARBA" id="ARBA00004141"/>
    </source>
</evidence>
<comment type="caution">
    <text evidence="9">The sequence shown here is derived from an EMBL/GenBank/DDBJ whole genome shotgun (WGS) entry which is preliminary data.</text>
</comment>
<dbReference type="GO" id="GO:0016020">
    <property type="term" value="C:membrane"/>
    <property type="evidence" value="ECO:0007669"/>
    <property type="project" value="UniProtKB-SubCell"/>
</dbReference>
<dbReference type="Gene3D" id="1.20.1280.290">
    <property type="match status" value="2"/>
</dbReference>
<proteinExistence type="predicted"/>
<dbReference type="PANTHER" id="PTHR14856">
    <property type="entry name" value="PQ-LOOP REPEAT-CONTAINING PROTEIN 1-LIKE PROTEIN"/>
    <property type="match status" value="1"/>
</dbReference>
<dbReference type="EMBL" id="JBJJXI010000011">
    <property type="protein sequence ID" value="KAL3407320.1"/>
    <property type="molecule type" value="Genomic_DNA"/>
</dbReference>